<dbReference type="Pfam" id="PF24427">
    <property type="entry name" value="Ig_GP210_16th"/>
    <property type="match status" value="1"/>
</dbReference>
<dbReference type="Pfam" id="PF22967">
    <property type="entry name" value="Ig_NUP210_1st"/>
    <property type="match status" value="1"/>
</dbReference>
<feature type="domain" description="BIG2" evidence="4">
    <location>
        <begin position="509"/>
        <end position="585"/>
    </location>
</feature>
<dbReference type="OrthoDB" id="361283at2759"/>
<dbReference type="InterPro" id="IPR055097">
    <property type="entry name" value="Ig_NUP210_2nd"/>
</dbReference>
<evidence type="ECO:0000313" key="5">
    <source>
        <dbReference type="EMBL" id="KAG6793467.1"/>
    </source>
</evidence>
<dbReference type="Pfam" id="PF24425">
    <property type="entry name" value="Ig_GP210_15th"/>
    <property type="match status" value="1"/>
</dbReference>
<dbReference type="Pfam" id="PF22969">
    <property type="entry name" value="Ig_NUP210_2nd"/>
    <property type="match status" value="1"/>
</dbReference>
<reference evidence="5" key="1">
    <citation type="journal article" date="2020" name="bioRxiv">
        <title>Hybrid origin of Populus tomentosa Carr. identified through genome sequencing and phylogenomic analysis.</title>
        <authorList>
            <person name="An X."/>
            <person name="Gao K."/>
            <person name="Chen Z."/>
            <person name="Li J."/>
            <person name="Yang X."/>
            <person name="Yang X."/>
            <person name="Zhou J."/>
            <person name="Guo T."/>
            <person name="Zhao T."/>
            <person name="Huang S."/>
            <person name="Miao D."/>
            <person name="Khan W.U."/>
            <person name="Rao P."/>
            <person name="Ye M."/>
            <person name="Lei B."/>
            <person name="Liao W."/>
            <person name="Wang J."/>
            <person name="Ji L."/>
            <person name="Li Y."/>
            <person name="Guo B."/>
            <person name="Mustafa N.S."/>
            <person name="Li S."/>
            <person name="Yun Q."/>
            <person name="Keller S.R."/>
            <person name="Mao J."/>
            <person name="Zhang R."/>
            <person name="Strauss S.H."/>
        </authorList>
    </citation>
    <scope>NUCLEOTIDE SEQUENCE</scope>
    <source>
        <strain evidence="5">GM15</strain>
        <tissue evidence="5">Leaf</tissue>
    </source>
</reference>
<feature type="domain" description="BIG2" evidence="4">
    <location>
        <begin position="1185"/>
        <end position="1261"/>
    </location>
</feature>
<keyword evidence="2" id="KW-0812">Transmembrane</keyword>
<evidence type="ECO:0000256" key="3">
    <source>
        <dbReference type="SAM" id="SignalP"/>
    </source>
</evidence>
<dbReference type="InterPro" id="IPR055096">
    <property type="entry name" value="Ig_NUP210_1st"/>
</dbReference>
<comment type="caution">
    <text evidence="5">The sequence shown here is derived from an EMBL/GenBank/DDBJ whole genome shotgun (WGS) entry which is preliminary data.</text>
</comment>
<name>A0A8X8IXJ3_POPTO</name>
<dbReference type="InterPro" id="IPR003343">
    <property type="entry name" value="Big_2"/>
</dbReference>
<feature type="transmembrane region" description="Helical" evidence="2">
    <location>
        <begin position="1900"/>
        <end position="1925"/>
    </location>
</feature>
<keyword evidence="2" id="KW-1133">Transmembrane helix</keyword>
<feature type="region of interest" description="Disordered" evidence="1">
    <location>
        <begin position="1932"/>
        <end position="1969"/>
    </location>
</feature>
<accession>A0A8X8IXJ3</accession>
<gene>
    <name evidence="5" type="ORF">POTOM_002676</name>
</gene>
<keyword evidence="6" id="KW-1185">Reference proteome</keyword>
<organism evidence="5 6">
    <name type="scientific">Populus tomentosa</name>
    <name type="common">Chinese white poplar</name>
    <dbReference type="NCBI Taxonomy" id="118781"/>
    <lineage>
        <taxon>Eukaryota</taxon>
        <taxon>Viridiplantae</taxon>
        <taxon>Streptophyta</taxon>
        <taxon>Embryophyta</taxon>
        <taxon>Tracheophyta</taxon>
        <taxon>Spermatophyta</taxon>
        <taxon>Magnoliopsida</taxon>
        <taxon>eudicotyledons</taxon>
        <taxon>Gunneridae</taxon>
        <taxon>Pentapetalae</taxon>
        <taxon>rosids</taxon>
        <taxon>fabids</taxon>
        <taxon>Malpighiales</taxon>
        <taxon>Salicaceae</taxon>
        <taxon>Saliceae</taxon>
        <taxon>Populus</taxon>
    </lineage>
</organism>
<keyword evidence="2" id="KW-0472">Membrane</keyword>
<protein>
    <recommendedName>
        <fullName evidence="4">BIG2 domain-containing protein</fullName>
    </recommendedName>
</protein>
<dbReference type="InterPro" id="IPR056233">
    <property type="entry name" value="Ig_GP210_16th"/>
</dbReference>
<evidence type="ECO:0000256" key="2">
    <source>
        <dbReference type="SAM" id="Phobius"/>
    </source>
</evidence>
<dbReference type="InterPro" id="IPR056232">
    <property type="entry name" value="Ig_GP210_15th"/>
</dbReference>
<keyword evidence="3" id="KW-0732">Signal</keyword>
<evidence type="ECO:0000259" key="4">
    <source>
        <dbReference type="SMART" id="SM00635"/>
    </source>
</evidence>
<feature type="chain" id="PRO_5036454928" description="BIG2 domain-containing protein" evidence="3">
    <location>
        <begin position="25"/>
        <end position="1995"/>
    </location>
</feature>
<feature type="domain" description="BIG2" evidence="4">
    <location>
        <begin position="1598"/>
        <end position="1686"/>
    </location>
</feature>
<dbReference type="Proteomes" id="UP000886885">
    <property type="component" value="Chromosome 1A"/>
</dbReference>
<evidence type="ECO:0000313" key="6">
    <source>
        <dbReference type="Proteomes" id="UP000886885"/>
    </source>
</evidence>
<evidence type="ECO:0000256" key="1">
    <source>
        <dbReference type="SAM" id="MobiDB-lite"/>
    </source>
</evidence>
<dbReference type="PANTHER" id="PTHR23019">
    <property type="entry name" value="NUCLEAR PORE MEMBRANE GLYCOPROTEIN GP210-RELATED"/>
    <property type="match status" value="1"/>
</dbReference>
<dbReference type="PANTHER" id="PTHR23019:SF0">
    <property type="entry name" value="NUCLEAR PORE MEMBRANE GLYCOPROTEIN 210"/>
    <property type="match status" value="1"/>
</dbReference>
<dbReference type="SMART" id="SM00635">
    <property type="entry name" value="BID_2"/>
    <property type="match status" value="3"/>
</dbReference>
<dbReference type="EMBL" id="JAAWWB010000001">
    <property type="protein sequence ID" value="KAG6793467.1"/>
    <property type="molecule type" value="Genomic_DNA"/>
</dbReference>
<dbReference type="Pfam" id="PF22962">
    <property type="entry name" value="Ig_NUP210_7th"/>
    <property type="match status" value="1"/>
</dbReference>
<dbReference type="InterPro" id="IPR045197">
    <property type="entry name" value="NUP210-like"/>
</dbReference>
<feature type="signal peptide" evidence="3">
    <location>
        <begin position="1"/>
        <end position="24"/>
    </location>
</feature>
<sequence>MKVLRFAAFLVAFTTLIVVGKTTSHLSPGPHVTDVNILLPPKMTRPVEYRLQGSDGCFKWSWDHHDILSVIPEYNLSYSHCSTSARLRSIAPFTGRKETAIYAADVHTGTVIRCKVFIDNISRIQIFHNSIKLDLDGLATLRARAFDREDNVFSSLAGLQFMWQLMPETDGLPHHLVHVPLRDSPLSDCGGLCGDLNIQIELEDSGVFSDLYVVKGVEIGHENVSVHLLEPQFKHLADKIVLTVAEAMSLEPPSPVLVLIGAAFRYTLKVIRGNILQVSVGNLFLGLKSEQDIYCSILEFYVHRNGILARVVALPSPHHRWSVLNSSVAEVDHLSGFAQALSLGVTSVIVEDTRVAGHMQVSSLNVVLPDTLCLYIMPLPVSGDPVDGLKAIPSLARWFVVSGRQYIIQMKVFLGGPDAQEIYITESDDLKLHHEQSEYWTISMLSEDIVVKHGWRNSRILRAISLGQGKLTASLTYFSGHRERKKVLNAAQEIMVCDQVKFSLDGASGTHQTILLPWTPTIYQEVELKATGGCAKTSSDYKWFSSDTSTVSISPFGVLQAKKPGKVTVRVVSIFDSSNHDEVVIEVSVPSSMIMLQNFPVETVVRSHLPAAVTMKASDGSYYYRCDAFHQFVKWKVGSESFVIVNATEEALIAEKLGAFHLYESVYGPPCSWAYIYASSPGQTMLQATLSKEHHLDQSFHGSIILKASSRIAAYPPLTVHQVVDGSQFGGYWLDLGHVEASNHLEPLENLYLVPGTSLDIMLLGGPAPWDKDVDYLENVEISGDKHASSKDRIHARQISGSYQSMYRVSCQTLGIFDLVFKRGNLVGDDHSLPAIAEVALSLTCSFPSSIALIIDEPVNRHDAIRFASLADRSTGQIRTTPVTVANGQTIRVAAVGIGASGEAFANSSSLSLRWELSSCEGLAYWWADAYESQRSKSSWERFLVLQNESGQCVVRATVIGLDDALGSHYSALLRSLENVLTDAVKLQLVSSLRVNPEFNLLYFNPDAKVNLSIAGGSCLWEAVVNDSQVVEVAQPPPGLQCFQLTLLPKMLGTALVSISDIGLIPPTSASAVVQVADVDWIKIVSGEQISLMEGQSQPIHLMAGIKDGNAFDSHQYAYMKIHVHIEDPIVELVDKNGMPSDAGGYVNAPNFTISAKDLGFTTLYVSVRQQSGHEILSQSIKIEVYAPLRIHPDDIFLVPGACYMLAMKGGPTVGVYIQYASMDDGIATVDKSSGRLCAISPGNTTILSSVFGNGGVVVCQAHGSIYVGVPSLSMLSAQSDKLDVGREMPIYPSFPEGDLFSFYELCRSYKWTIEDEKVLSFKMAESSNVEKHWFPLDDEQELDFIKVLHGRSAGKANITVTFSCDFVSASFSQSRRYDASLSLLVVPPLPLALGVPMTWLLPPHYVTSSLLPSSLESHGQQDAQSRRGTIIYSLLSCEKNEVWKKNAISIDGDRIKTTESNNLACIQAKDRTTGRTEIASCVKVAEVAQIRIMNRDPPFHVIYLAIGANLDLPISYFDASGNPFYEAYDVISYRAETNYHEIVSVVLTRNGNGTIHLKCLMYDNSCINFWLKAMQTGRALVRVSMNSNTRKFDYILVSVGAHIYPQNPVLQHGSSLNLSVIGINDQVSGFWHSADERVVSVDTRSGKIEACGIGSTHVFFECPSMKLQTEITVLSGNIVSIHAPKEILTNIPYPAKGYSFPLSLSDTYNKLETLGNGKGVSYDCKVDPPFVGYAKPWMDLESGNSYCLFFPYSPEHLVHSVPRLKDMRPYVSISINVSLREASHVSGSASAIFIGGFSILEMDKSSMQLNLTPDSNKTTITILGNTDVEIHWLDRDSMKIALVHKEDFGIGGRAKYEVQVLRAKRLKDRITITLPANGQRMEIHATYEPDAKTGAKTSFATFIGLLVAGCVILCVIYLGCSLLISEISSRHVPSTTPATPPSAAPQTPARGSPALTEQSPRTPQPFVDYVRKTIDETPYYKRDVRRRSHPQNTY</sequence>
<dbReference type="InterPro" id="IPR055099">
    <property type="entry name" value="Ig_NUP210_7th"/>
</dbReference>
<proteinExistence type="predicted"/>